<evidence type="ECO:0000256" key="1">
    <source>
        <dbReference type="SAM" id="MobiDB-lite"/>
    </source>
</evidence>
<dbReference type="AlphaFoldDB" id="A0A3G8JGV0"/>
<keyword evidence="4" id="KW-1185">Reference proteome</keyword>
<feature type="transmembrane region" description="Helical" evidence="2">
    <location>
        <begin position="35"/>
        <end position="56"/>
    </location>
</feature>
<dbReference type="Proteomes" id="UP000271469">
    <property type="component" value="Chromosome"/>
</dbReference>
<keyword evidence="2" id="KW-0472">Membrane</keyword>
<keyword evidence="2" id="KW-1133">Transmembrane helix</keyword>
<feature type="transmembrane region" description="Helical" evidence="2">
    <location>
        <begin position="113"/>
        <end position="137"/>
    </location>
</feature>
<dbReference type="RefSeq" id="WP_124706740.1">
    <property type="nucleotide sequence ID" value="NZ_CP033972.1"/>
</dbReference>
<keyword evidence="2" id="KW-0812">Transmembrane</keyword>
<protein>
    <recommendedName>
        <fullName evidence="5">DUF2567 domain-containing protein</fullName>
    </recommendedName>
</protein>
<feature type="transmembrane region" description="Helical" evidence="2">
    <location>
        <begin position="170"/>
        <end position="190"/>
    </location>
</feature>
<evidence type="ECO:0000256" key="2">
    <source>
        <dbReference type="SAM" id="Phobius"/>
    </source>
</evidence>
<dbReference type="InterPro" id="IPR021213">
    <property type="entry name" value="DUF2567"/>
</dbReference>
<dbReference type="KEGG" id="gom:D7316_00321"/>
<evidence type="ECO:0000313" key="4">
    <source>
        <dbReference type="Proteomes" id="UP000271469"/>
    </source>
</evidence>
<sequence length="220" mass="22381">MTDPAAQVSGPAPAEVAAPGSPVTERGPHSPVRPLIVALGAVVLLGVVVGMIWAMVTPAMSGRVVGPESAIIPAEQFPEEFAGVGVFALMQLGYGLAAVLVVWFACRRWRGPAGFMAVAAATVIGSLLGAWLGTAVADWRFDDPLTLPVGATFRVVPDLWLDGAVRGGPGGVWALFICAPLAAALVYLGAALASRTADLGVGDLVEAPDHPESGTDGQPI</sequence>
<feature type="region of interest" description="Disordered" evidence="1">
    <location>
        <begin position="1"/>
        <end position="26"/>
    </location>
</feature>
<feature type="transmembrane region" description="Helical" evidence="2">
    <location>
        <begin position="81"/>
        <end position="106"/>
    </location>
</feature>
<reference evidence="3 4" key="1">
    <citation type="submission" date="2018-11" db="EMBL/GenBank/DDBJ databases">
        <title>Gordonia insulae sp. nov., isolated from an island soil.</title>
        <authorList>
            <person name="Kim Y.S."/>
            <person name="Kim S.B."/>
        </authorList>
    </citation>
    <scope>NUCLEOTIDE SEQUENCE [LARGE SCALE GENOMIC DNA]</scope>
    <source>
        <strain evidence="3 4">MMS17-SY073</strain>
    </source>
</reference>
<proteinExistence type="predicted"/>
<gene>
    <name evidence="3" type="ORF">D7316_00321</name>
</gene>
<dbReference type="EMBL" id="CP033972">
    <property type="protein sequence ID" value="AZG43752.1"/>
    <property type="molecule type" value="Genomic_DNA"/>
</dbReference>
<dbReference type="Pfam" id="PF10821">
    <property type="entry name" value="DUF2567"/>
    <property type="match status" value="1"/>
</dbReference>
<accession>A0A3G8JGV0</accession>
<evidence type="ECO:0000313" key="3">
    <source>
        <dbReference type="EMBL" id="AZG43752.1"/>
    </source>
</evidence>
<dbReference type="OrthoDB" id="4377053at2"/>
<evidence type="ECO:0008006" key="5">
    <source>
        <dbReference type="Google" id="ProtNLM"/>
    </source>
</evidence>
<name>A0A3G8JGV0_9ACTN</name>
<organism evidence="3 4">
    <name type="scientific">Gordonia insulae</name>
    <dbReference type="NCBI Taxonomy" id="2420509"/>
    <lineage>
        <taxon>Bacteria</taxon>
        <taxon>Bacillati</taxon>
        <taxon>Actinomycetota</taxon>
        <taxon>Actinomycetes</taxon>
        <taxon>Mycobacteriales</taxon>
        <taxon>Gordoniaceae</taxon>
        <taxon>Gordonia</taxon>
    </lineage>
</organism>